<reference evidence="1" key="1">
    <citation type="journal article" date="2021" name="Proc. Natl. Acad. Sci. U.S.A.">
        <title>A Catalog of Tens of Thousands of Viruses from Human Metagenomes Reveals Hidden Associations with Chronic Diseases.</title>
        <authorList>
            <person name="Tisza M.J."/>
            <person name="Buck C.B."/>
        </authorList>
    </citation>
    <scope>NUCLEOTIDE SEQUENCE</scope>
    <source>
        <strain evidence="1">CtKcB20</strain>
    </source>
</reference>
<accession>A0A8S5LLM3</accession>
<proteinExistence type="predicted"/>
<evidence type="ECO:0000313" key="1">
    <source>
        <dbReference type="EMBL" id="DAD70771.1"/>
    </source>
</evidence>
<protein>
    <submittedName>
        <fullName evidence="1">Uncharacterized protein</fullName>
    </submittedName>
</protein>
<name>A0A8S5LLM3_9CAUD</name>
<sequence>MIEKAMGQSTTMYTGVLKSINGKKAVVTINGQDHTVAVISPSALLGAITRVFVPSGNMSNAFIVHS</sequence>
<organism evidence="1">
    <name type="scientific">Siphoviridae sp. ctKcB20</name>
    <dbReference type="NCBI Taxonomy" id="2827568"/>
    <lineage>
        <taxon>Viruses</taxon>
        <taxon>Duplodnaviria</taxon>
        <taxon>Heunggongvirae</taxon>
        <taxon>Uroviricota</taxon>
        <taxon>Caudoviricetes</taxon>
    </lineage>
</organism>
<dbReference type="EMBL" id="BK015870">
    <property type="protein sequence ID" value="DAD70771.1"/>
    <property type="molecule type" value="Genomic_DNA"/>
</dbReference>